<dbReference type="AlphaFoldDB" id="A0A4R2LIF0"/>
<dbReference type="PANTHER" id="PTHR39179">
    <property type="entry name" value="SPORE COAT PROTEIN I"/>
    <property type="match status" value="1"/>
</dbReference>
<dbReference type="InterPro" id="IPR047175">
    <property type="entry name" value="CotS-like"/>
</dbReference>
<name>A0A4R2LIF0_9FIRM</name>
<keyword evidence="2" id="KW-0167">Capsid protein</keyword>
<evidence type="ECO:0000313" key="3">
    <source>
        <dbReference type="Proteomes" id="UP000295711"/>
    </source>
</evidence>
<evidence type="ECO:0000259" key="1">
    <source>
        <dbReference type="Pfam" id="PF01636"/>
    </source>
</evidence>
<dbReference type="Gene3D" id="3.30.200.20">
    <property type="entry name" value="Phosphorylase Kinase, domain 1"/>
    <property type="match status" value="1"/>
</dbReference>
<evidence type="ECO:0000313" key="2">
    <source>
        <dbReference type="EMBL" id="TCO86043.1"/>
    </source>
</evidence>
<comment type="caution">
    <text evidence="2">The sequence shown here is derived from an EMBL/GenBank/DDBJ whole genome shotgun (WGS) entry which is preliminary data.</text>
</comment>
<dbReference type="RefSeq" id="WP_165873289.1">
    <property type="nucleotide sequence ID" value="NZ_JANKAQ010000001.1"/>
</dbReference>
<protein>
    <submittedName>
        <fullName evidence="2">CotS family spore coat protein</fullName>
    </submittedName>
</protein>
<dbReference type="InterPro" id="IPR011009">
    <property type="entry name" value="Kinase-like_dom_sf"/>
</dbReference>
<reference evidence="2 3" key="1">
    <citation type="submission" date="2019-03" db="EMBL/GenBank/DDBJ databases">
        <title>Genomic Encyclopedia of Type Strains, Phase IV (KMG-IV): sequencing the most valuable type-strain genomes for metagenomic binning, comparative biology and taxonomic classification.</title>
        <authorList>
            <person name="Goeker M."/>
        </authorList>
    </citation>
    <scope>NUCLEOTIDE SEQUENCE [LARGE SCALE GENOMIC DNA]</scope>
    <source>
        <strain evidence="2 3">DSM 28559</strain>
    </source>
</reference>
<keyword evidence="2" id="KW-0946">Virion</keyword>
<dbReference type="PANTHER" id="PTHR39179:SF1">
    <property type="entry name" value="SPORE COAT PROTEIN I"/>
    <property type="match status" value="1"/>
</dbReference>
<dbReference type="Pfam" id="PF01636">
    <property type="entry name" value="APH"/>
    <property type="match status" value="1"/>
</dbReference>
<dbReference type="Proteomes" id="UP000295711">
    <property type="component" value="Unassembled WGS sequence"/>
</dbReference>
<dbReference type="Gene3D" id="3.90.1200.10">
    <property type="match status" value="1"/>
</dbReference>
<dbReference type="GO" id="GO:0042601">
    <property type="term" value="C:endospore-forming forespore"/>
    <property type="evidence" value="ECO:0007669"/>
    <property type="project" value="TreeGrafter"/>
</dbReference>
<dbReference type="EMBL" id="SLXA01000002">
    <property type="protein sequence ID" value="TCO86043.1"/>
    <property type="molecule type" value="Genomic_DNA"/>
</dbReference>
<dbReference type="SUPFAM" id="SSF56112">
    <property type="entry name" value="Protein kinase-like (PK-like)"/>
    <property type="match status" value="1"/>
</dbReference>
<organism evidence="2 3">
    <name type="scientific">Frisingicoccus caecimuris</name>
    <dbReference type="NCBI Taxonomy" id="1796636"/>
    <lineage>
        <taxon>Bacteria</taxon>
        <taxon>Bacillati</taxon>
        <taxon>Bacillota</taxon>
        <taxon>Clostridia</taxon>
        <taxon>Lachnospirales</taxon>
        <taxon>Lachnospiraceae</taxon>
        <taxon>Frisingicoccus</taxon>
    </lineage>
</organism>
<accession>A0A4R2LIF0</accession>
<keyword evidence="3" id="KW-1185">Reference proteome</keyword>
<dbReference type="InterPro" id="IPR014255">
    <property type="entry name" value="Spore_coat_CotS"/>
</dbReference>
<feature type="domain" description="Aminoglycoside phosphotransferase" evidence="1">
    <location>
        <begin position="26"/>
        <end position="263"/>
    </location>
</feature>
<gene>
    <name evidence="2" type="ORF">EV212_102361</name>
</gene>
<proteinExistence type="predicted"/>
<dbReference type="NCBIfam" id="TIGR02906">
    <property type="entry name" value="spore_CotS"/>
    <property type="match status" value="1"/>
</dbReference>
<dbReference type="InterPro" id="IPR002575">
    <property type="entry name" value="Aminoglycoside_PTrfase"/>
</dbReference>
<sequence length="338" mass="40701">MEEKIRELLACYHLEIKRLYRGRGAWLCETDQGLKLLRVYHGSPKHLQWEMMVKACLRERGYVYIDQFMANQEGAYLTPDDEGQNYVLTDWYEGRECSTRDKEEILKAVAHMAGMHKGMHDITRNEEFYEVFCQENFLDEMARRRRELKTIRNYIYRKKQKNAFDRRFMEVYQEFDEAGARAQEVFSDAGYTEMYEKSRGQQRLCHGDYTQHNILVTRSDMALVRFDQMHVELQVYDLYVFMRKMLEKNRWNPGLGMAMLKTYHRVMPLNYGQVRCLYGMMVFPEKFWKIANRYQNSRKSWMSAQNMDKLNKLIQEKNERKAFLSEIEAFCEKIGQFA</sequence>